<gene>
    <name evidence="1" type="ORF">SI8410_14018246</name>
</gene>
<accession>A0A7I8LE41</accession>
<dbReference type="OrthoDB" id="1869542at2759"/>
<keyword evidence="2" id="KW-1185">Reference proteome</keyword>
<protein>
    <submittedName>
        <fullName evidence="1">Uncharacterized protein</fullName>
    </submittedName>
</protein>
<organism evidence="1 2">
    <name type="scientific">Spirodela intermedia</name>
    <name type="common">Intermediate duckweed</name>
    <dbReference type="NCBI Taxonomy" id="51605"/>
    <lineage>
        <taxon>Eukaryota</taxon>
        <taxon>Viridiplantae</taxon>
        <taxon>Streptophyta</taxon>
        <taxon>Embryophyta</taxon>
        <taxon>Tracheophyta</taxon>
        <taxon>Spermatophyta</taxon>
        <taxon>Magnoliopsida</taxon>
        <taxon>Liliopsida</taxon>
        <taxon>Araceae</taxon>
        <taxon>Lemnoideae</taxon>
        <taxon>Spirodela</taxon>
    </lineage>
</organism>
<name>A0A7I8LE41_SPIIN</name>
<evidence type="ECO:0000313" key="1">
    <source>
        <dbReference type="EMBL" id="CAA7407568.1"/>
    </source>
</evidence>
<sequence>MPRKMDADSDSEAPDELTAEQAIKQDHEIRKLQIENYPGQEGIIIAHYRIKNAGGSGHRGRHSGQVVPRMSKKLKDLMKRKIQPGCSQATLLSTLSRVRKQEMKTGNRAMNEIPTQLFSSDTEGETIVDEPVSRKKKHKHFGVRPVILKNVRPSHCLKDSMEFLKKRRSQILRWSCGCCSCWS</sequence>
<dbReference type="PANTHER" id="PTHR36387:SF2">
    <property type="entry name" value="UDP-N-ACETYLMURAMOYL-L-ALANYL-D-GLUTAMATE-2, 6-DIAMINOPIMELATE LIGASE"/>
    <property type="match status" value="1"/>
</dbReference>
<evidence type="ECO:0000313" key="2">
    <source>
        <dbReference type="Proteomes" id="UP000663760"/>
    </source>
</evidence>
<proteinExistence type="predicted"/>
<dbReference type="EMBL" id="LR746277">
    <property type="protein sequence ID" value="CAA7407568.1"/>
    <property type="molecule type" value="Genomic_DNA"/>
</dbReference>
<dbReference type="AlphaFoldDB" id="A0A7I8LE41"/>
<dbReference type="PANTHER" id="PTHR36387">
    <property type="entry name" value="UDP-N-ACETYLMURAMOYL-L-ALANYL-D-GLUTAMATE-2, 6-DIAMINOPIMELATE LIGASE"/>
    <property type="match status" value="1"/>
</dbReference>
<reference evidence="1" key="1">
    <citation type="submission" date="2020-02" db="EMBL/GenBank/DDBJ databases">
        <authorList>
            <person name="Scholz U."/>
            <person name="Mascher M."/>
            <person name="Fiebig A."/>
        </authorList>
    </citation>
    <scope>NUCLEOTIDE SEQUENCE</scope>
</reference>
<dbReference type="Proteomes" id="UP000663760">
    <property type="component" value="Chromosome 14"/>
</dbReference>